<reference evidence="1" key="1">
    <citation type="submission" date="2020-11" db="EMBL/GenBank/DDBJ databases">
        <authorList>
            <consortium name="DOE Joint Genome Institute"/>
            <person name="Ahrendt S."/>
            <person name="Riley R."/>
            <person name="Andreopoulos W."/>
            <person name="Labutti K."/>
            <person name="Pangilinan J."/>
            <person name="Ruiz-Duenas F.J."/>
            <person name="Barrasa J.M."/>
            <person name="Sanchez-Garcia M."/>
            <person name="Camarero S."/>
            <person name="Miyauchi S."/>
            <person name="Serrano A."/>
            <person name="Linde D."/>
            <person name="Babiker R."/>
            <person name="Drula E."/>
            <person name="Ayuso-Fernandez I."/>
            <person name="Pacheco R."/>
            <person name="Padilla G."/>
            <person name="Ferreira P."/>
            <person name="Barriuso J."/>
            <person name="Kellner H."/>
            <person name="Castanera R."/>
            <person name="Alfaro M."/>
            <person name="Ramirez L."/>
            <person name="Pisabarro A.G."/>
            <person name="Kuo A."/>
            <person name="Tritt A."/>
            <person name="Lipzen A."/>
            <person name="He G."/>
            <person name="Yan M."/>
            <person name="Ng V."/>
            <person name="Cullen D."/>
            <person name="Martin F."/>
            <person name="Rosso M.-N."/>
            <person name="Henrissat B."/>
            <person name="Hibbett D."/>
            <person name="Martinez A.T."/>
            <person name="Grigoriev I.V."/>
        </authorList>
    </citation>
    <scope>NUCLEOTIDE SEQUENCE</scope>
    <source>
        <strain evidence="1">CBS 247.69</strain>
    </source>
</reference>
<dbReference type="AlphaFoldDB" id="A0A9P5XS63"/>
<comment type="caution">
    <text evidence="1">The sequence shown here is derived from an EMBL/GenBank/DDBJ whole genome shotgun (WGS) entry which is preliminary data.</text>
</comment>
<evidence type="ECO:0000313" key="1">
    <source>
        <dbReference type="EMBL" id="KAF9455577.1"/>
    </source>
</evidence>
<gene>
    <name evidence="1" type="ORF">BDZ94DRAFT_1277891</name>
</gene>
<protein>
    <submittedName>
        <fullName evidence="1">Uncharacterized protein</fullName>
    </submittedName>
</protein>
<organism evidence="1 2">
    <name type="scientific">Collybia nuda</name>
    <dbReference type="NCBI Taxonomy" id="64659"/>
    <lineage>
        <taxon>Eukaryota</taxon>
        <taxon>Fungi</taxon>
        <taxon>Dikarya</taxon>
        <taxon>Basidiomycota</taxon>
        <taxon>Agaricomycotina</taxon>
        <taxon>Agaricomycetes</taxon>
        <taxon>Agaricomycetidae</taxon>
        <taxon>Agaricales</taxon>
        <taxon>Tricholomatineae</taxon>
        <taxon>Clitocybaceae</taxon>
        <taxon>Collybia</taxon>
    </lineage>
</organism>
<proteinExistence type="predicted"/>
<accession>A0A9P5XS63</accession>
<keyword evidence="2" id="KW-1185">Reference proteome</keyword>
<name>A0A9P5XS63_9AGAR</name>
<evidence type="ECO:0000313" key="2">
    <source>
        <dbReference type="Proteomes" id="UP000807353"/>
    </source>
</evidence>
<dbReference type="Proteomes" id="UP000807353">
    <property type="component" value="Unassembled WGS sequence"/>
</dbReference>
<sequence>MPVIFQSASPIVDIDELDIPDPGPPPREEAAHSWAQVFQFLRKPHPDVKLEKAKDKVRWAWSNFTRHDKILRKAQIATQELDEARLAITVEHQAFMDVYESAIAETSKKQRKVEEKRLTVSAAKLQFRSLHFSKTTIDEISAQAAGRPFFPKRNQTTFGADGSIPGQHLTHRNRRYQRIHSLDDSNIHLNDTNPELSEDIAMQPLYDR</sequence>
<dbReference type="EMBL" id="MU150608">
    <property type="protein sequence ID" value="KAF9455577.1"/>
    <property type="molecule type" value="Genomic_DNA"/>
</dbReference>